<gene>
    <name evidence="8" type="ORF">H5P27_10325</name>
</gene>
<keyword evidence="6" id="KW-0560">Oxidoreductase</keyword>
<accession>A0A7X1E8K1</accession>
<dbReference type="Proteomes" id="UP000526501">
    <property type="component" value="Unassembled WGS sequence"/>
</dbReference>
<sequence length="216" mass="23882">MATIEAKDLLEQLNWRYATKVFDPAGKIPAETMKAIEESLVLTPSSFGLQPWKFLVVEDPELKSQLTPASWNQEQVRDCSHLVVFTAKVGYSREDVGDFIRRTAEVRGSTVESLAGYEQIAGGFIDRASESKIVDGWARNQVYIALGQLMMVAALLGVDACPMEGIQPDAYDKILGLEGTGYATVVACPLGYRGEGDKYGTLPKVRFPIEEMIERR</sequence>
<evidence type="ECO:0000313" key="9">
    <source>
        <dbReference type="Proteomes" id="UP000526501"/>
    </source>
</evidence>
<keyword evidence="5" id="KW-0521">NADP</keyword>
<dbReference type="CDD" id="cd02149">
    <property type="entry name" value="NfsB-like"/>
    <property type="match status" value="1"/>
</dbReference>
<keyword evidence="4" id="KW-0288">FMN</keyword>
<dbReference type="PANTHER" id="PTHR43673">
    <property type="entry name" value="NAD(P)H NITROREDUCTASE YDGI-RELATED"/>
    <property type="match status" value="1"/>
</dbReference>
<evidence type="ECO:0000256" key="1">
    <source>
        <dbReference type="ARBA" id="ARBA00001917"/>
    </source>
</evidence>
<reference evidence="8 9" key="1">
    <citation type="submission" date="2020-07" db="EMBL/GenBank/DDBJ databases">
        <authorList>
            <person name="Feng X."/>
        </authorList>
    </citation>
    <scope>NUCLEOTIDE SEQUENCE [LARGE SCALE GENOMIC DNA]</scope>
    <source>
        <strain evidence="8 9">JCM23202</strain>
    </source>
</reference>
<dbReference type="InterPro" id="IPR033878">
    <property type="entry name" value="NfsB-like"/>
</dbReference>
<dbReference type="InterPro" id="IPR000415">
    <property type="entry name" value="Nitroreductase-like"/>
</dbReference>
<dbReference type="PANTHER" id="PTHR43673:SF2">
    <property type="entry name" value="NITROREDUCTASE"/>
    <property type="match status" value="1"/>
</dbReference>
<proteinExistence type="inferred from homology"/>
<feature type="domain" description="Nitroreductase" evidence="7">
    <location>
        <begin position="14"/>
        <end position="192"/>
    </location>
</feature>
<dbReference type="AlphaFoldDB" id="A0A7X1E8K1"/>
<dbReference type="GO" id="GO:0016491">
    <property type="term" value="F:oxidoreductase activity"/>
    <property type="evidence" value="ECO:0007669"/>
    <property type="project" value="UniProtKB-KW"/>
</dbReference>
<dbReference type="Pfam" id="PF00881">
    <property type="entry name" value="Nitroreductase"/>
    <property type="match status" value="1"/>
</dbReference>
<evidence type="ECO:0000256" key="2">
    <source>
        <dbReference type="ARBA" id="ARBA00007118"/>
    </source>
</evidence>
<keyword evidence="3" id="KW-0285">Flavoprotein</keyword>
<evidence type="ECO:0000256" key="4">
    <source>
        <dbReference type="ARBA" id="ARBA00022643"/>
    </source>
</evidence>
<protein>
    <submittedName>
        <fullName evidence="8">NAD(P)H-dependent oxidoreductase</fullName>
    </submittedName>
</protein>
<name>A0A7X1E8K1_9BACT</name>
<dbReference type="RefSeq" id="WP_185660312.1">
    <property type="nucleotide sequence ID" value="NZ_CAWPOO010000012.1"/>
</dbReference>
<evidence type="ECO:0000313" key="8">
    <source>
        <dbReference type="EMBL" id="MBC2606439.1"/>
    </source>
</evidence>
<evidence type="ECO:0000256" key="3">
    <source>
        <dbReference type="ARBA" id="ARBA00022630"/>
    </source>
</evidence>
<dbReference type="InterPro" id="IPR029479">
    <property type="entry name" value="Nitroreductase"/>
</dbReference>
<comment type="similarity">
    <text evidence="2">Belongs to the nitroreductase family.</text>
</comment>
<dbReference type="SUPFAM" id="SSF55469">
    <property type="entry name" value="FMN-dependent nitroreductase-like"/>
    <property type="match status" value="1"/>
</dbReference>
<evidence type="ECO:0000256" key="5">
    <source>
        <dbReference type="ARBA" id="ARBA00022857"/>
    </source>
</evidence>
<evidence type="ECO:0000256" key="6">
    <source>
        <dbReference type="ARBA" id="ARBA00023002"/>
    </source>
</evidence>
<comment type="cofactor">
    <cofactor evidence="1">
        <name>FMN</name>
        <dbReference type="ChEBI" id="CHEBI:58210"/>
    </cofactor>
</comment>
<dbReference type="Gene3D" id="3.40.109.10">
    <property type="entry name" value="NADH Oxidase"/>
    <property type="match status" value="1"/>
</dbReference>
<dbReference type="EMBL" id="JACHVC010000012">
    <property type="protein sequence ID" value="MBC2606439.1"/>
    <property type="molecule type" value="Genomic_DNA"/>
</dbReference>
<evidence type="ECO:0000259" key="7">
    <source>
        <dbReference type="Pfam" id="PF00881"/>
    </source>
</evidence>
<comment type="caution">
    <text evidence="8">The sequence shown here is derived from an EMBL/GenBank/DDBJ whole genome shotgun (WGS) entry which is preliminary data.</text>
</comment>
<keyword evidence="9" id="KW-1185">Reference proteome</keyword>
<organism evidence="8 9">
    <name type="scientific">Pelagicoccus albus</name>
    <dbReference type="NCBI Taxonomy" id="415222"/>
    <lineage>
        <taxon>Bacteria</taxon>
        <taxon>Pseudomonadati</taxon>
        <taxon>Verrucomicrobiota</taxon>
        <taxon>Opitutia</taxon>
        <taxon>Puniceicoccales</taxon>
        <taxon>Pelagicoccaceae</taxon>
        <taxon>Pelagicoccus</taxon>
    </lineage>
</organism>